<dbReference type="Proteomes" id="UP000186601">
    <property type="component" value="Unassembled WGS sequence"/>
</dbReference>
<protein>
    <submittedName>
        <fullName evidence="1">Uncharacterized protein</fullName>
    </submittedName>
</protein>
<evidence type="ECO:0000313" key="2">
    <source>
        <dbReference type="Proteomes" id="UP000186601"/>
    </source>
</evidence>
<name>A0A2R6S4B5_9APHY</name>
<dbReference type="AlphaFoldDB" id="A0A2R6S4B5"/>
<evidence type="ECO:0000313" key="1">
    <source>
        <dbReference type="EMBL" id="PSS37127.1"/>
    </source>
</evidence>
<gene>
    <name evidence="1" type="ORF">PHLCEN_2v1000</name>
</gene>
<sequence>MTNPAHNASMDHIKNSIHPSFAPKCTHAYAVTRAGARKLVQYLRYPPFAYSRALDQAYAWLILSGRVQSYSIVPSVVVQRKVSTSDVDAGDSGFGSSWKESLEDGAMNKGLLSVYTNYMKRESEVIKFWIQDVTDGDDLWRPAEYANGIGFGDRYLHA</sequence>
<dbReference type="EMBL" id="MLYV02000081">
    <property type="protein sequence ID" value="PSS37127.1"/>
    <property type="molecule type" value="Genomic_DNA"/>
</dbReference>
<organism evidence="1 2">
    <name type="scientific">Hermanssonia centrifuga</name>
    <dbReference type="NCBI Taxonomy" id="98765"/>
    <lineage>
        <taxon>Eukaryota</taxon>
        <taxon>Fungi</taxon>
        <taxon>Dikarya</taxon>
        <taxon>Basidiomycota</taxon>
        <taxon>Agaricomycotina</taxon>
        <taxon>Agaricomycetes</taxon>
        <taxon>Polyporales</taxon>
        <taxon>Meruliaceae</taxon>
        <taxon>Hermanssonia</taxon>
    </lineage>
</organism>
<reference evidence="1 2" key="1">
    <citation type="submission" date="2018-02" db="EMBL/GenBank/DDBJ databases">
        <title>Genome sequence of the basidiomycete white-rot fungus Phlebia centrifuga.</title>
        <authorList>
            <person name="Granchi Z."/>
            <person name="Peng M."/>
            <person name="de Vries R.P."/>
            <person name="Hilden K."/>
            <person name="Makela M.R."/>
            <person name="Grigoriev I."/>
            <person name="Riley R."/>
        </authorList>
    </citation>
    <scope>NUCLEOTIDE SEQUENCE [LARGE SCALE GENOMIC DNA]</scope>
    <source>
        <strain evidence="1 2">FBCC195</strain>
    </source>
</reference>
<accession>A0A2R6S4B5</accession>
<keyword evidence="2" id="KW-1185">Reference proteome</keyword>
<comment type="caution">
    <text evidence="1">The sequence shown here is derived from an EMBL/GenBank/DDBJ whole genome shotgun (WGS) entry which is preliminary data.</text>
</comment>
<proteinExistence type="predicted"/>
<dbReference type="STRING" id="98765.A0A2R6S4B5"/>
<dbReference type="OrthoDB" id="47375at2759"/>